<comment type="subcellular location">
    <subcellularLocation>
        <location evidence="1">Membrane</location>
        <topology evidence="1">Multi-pass membrane protein</topology>
    </subcellularLocation>
</comment>
<accession>A0AAV4Y6G1</accession>
<comment type="caution">
    <text evidence="12">The sequence shown here is derived from an EMBL/GenBank/DDBJ whole genome shotgun (WGS) entry which is preliminary data.</text>
</comment>
<dbReference type="SUPFAM" id="SSF81321">
    <property type="entry name" value="Family A G protein-coupled receptor-like"/>
    <property type="match status" value="1"/>
</dbReference>
<evidence type="ECO:0000256" key="1">
    <source>
        <dbReference type="ARBA" id="ARBA00004141"/>
    </source>
</evidence>
<keyword evidence="9" id="KW-0716">Sensory transduction</keyword>
<feature type="transmembrane region" description="Helical" evidence="10">
    <location>
        <begin position="6"/>
        <end position="24"/>
    </location>
</feature>
<dbReference type="InterPro" id="IPR050125">
    <property type="entry name" value="GPCR_opsins"/>
</dbReference>
<comment type="similarity">
    <text evidence="2">Belongs to the G-protein coupled receptor 1 family.</text>
</comment>
<organism evidence="12 13">
    <name type="scientific">Caerostris extrusa</name>
    <name type="common">Bark spider</name>
    <name type="synonym">Caerostris bankana</name>
    <dbReference type="NCBI Taxonomy" id="172846"/>
    <lineage>
        <taxon>Eukaryota</taxon>
        <taxon>Metazoa</taxon>
        <taxon>Ecdysozoa</taxon>
        <taxon>Arthropoda</taxon>
        <taxon>Chelicerata</taxon>
        <taxon>Arachnida</taxon>
        <taxon>Araneae</taxon>
        <taxon>Araneomorphae</taxon>
        <taxon>Entelegynae</taxon>
        <taxon>Araneoidea</taxon>
        <taxon>Araneidae</taxon>
        <taxon>Caerostris</taxon>
    </lineage>
</organism>
<feature type="transmembrane region" description="Helical" evidence="10">
    <location>
        <begin position="36"/>
        <end position="61"/>
    </location>
</feature>
<evidence type="ECO:0000256" key="8">
    <source>
        <dbReference type="ARBA" id="ARBA00023224"/>
    </source>
</evidence>
<reference evidence="12 13" key="1">
    <citation type="submission" date="2021-06" db="EMBL/GenBank/DDBJ databases">
        <title>Caerostris extrusa draft genome.</title>
        <authorList>
            <person name="Kono N."/>
            <person name="Arakawa K."/>
        </authorList>
    </citation>
    <scope>NUCLEOTIDE SEQUENCE [LARGE SCALE GENOMIC DNA]</scope>
</reference>
<keyword evidence="8" id="KW-0807">Transducer</keyword>
<gene>
    <name evidence="12" type="ORF">CEXT_205571</name>
</gene>
<evidence type="ECO:0000256" key="7">
    <source>
        <dbReference type="ARBA" id="ARBA00023170"/>
    </source>
</evidence>
<dbReference type="PANTHER" id="PTHR24240">
    <property type="entry name" value="OPSIN"/>
    <property type="match status" value="1"/>
</dbReference>
<feature type="transmembrane region" description="Helical" evidence="10">
    <location>
        <begin position="212"/>
        <end position="233"/>
    </location>
</feature>
<evidence type="ECO:0000256" key="6">
    <source>
        <dbReference type="ARBA" id="ARBA00023136"/>
    </source>
</evidence>
<evidence type="ECO:0000313" key="13">
    <source>
        <dbReference type="Proteomes" id="UP001054945"/>
    </source>
</evidence>
<dbReference type="EMBL" id="BPLR01001388">
    <property type="protein sequence ID" value="GIZ02036.1"/>
    <property type="molecule type" value="Genomic_DNA"/>
</dbReference>
<name>A0AAV4Y6G1_CAEEX</name>
<feature type="domain" description="G-protein coupled receptors family 1 profile" evidence="11">
    <location>
        <begin position="14"/>
        <end position="239"/>
    </location>
</feature>
<keyword evidence="3 10" id="KW-0812">Transmembrane</keyword>
<dbReference type="Proteomes" id="UP001054945">
    <property type="component" value="Unassembled WGS sequence"/>
</dbReference>
<keyword evidence="5" id="KW-0297">G-protein coupled receptor</keyword>
<dbReference type="Gene3D" id="1.20.1070.10">
    <property type="entry name" value="Rhodopsin 7-helix transmembrane proteins"/>
    <property type="match status" value="1"/>
</dbReference>
<evidence type="ECO:0000313" key="12">
    <source>
        <dbReference type="EMBL" id="GIZ02036.1"/>
    </source>
</evidence>
<dbReference type="InterPro" id="IPR000276">
    <property type="entry name" value="GPCR_Rhodpsn"/>
</dbReference>
<evidence type="ECO:0000256" key="5">
    <source>
        <dbReference type="ARBA" id="ARBA00023040"/>
    </source>
</evidence>
<evidence type="ECO:0000256" key="9">
    <source>
        <dbReference type="ARBA" id="ARBA00023305"/>
    </source>
</evidence>
<protein>
    <recommendedName>
        <fullName evidence="11">G-protein coupled receptors family 1 profile domain-containing protein</fullName>
    </recommendedName>
</protein>
<evidence type="ECO:0000256" key="2">
    <source>
        <dbReference type="ARBA" id="ARBA00010663"/>
    </source>
</evidence>
<dbReference type="Pfam" id="PF00001">
    <property type="entry name" value="7tm_1"/>
    <property type="match status" value="1"/>
</dbReference>
<keyword evidence="9" id="KW-0844">Vision</keyword>
<evidence type="ECO:0000256" key="3">
    <source>
        <dbReference type="ARBA" id="ARBA00022692"/>
    </source>
</evidence>
<dbReference type="GO" id="GO:0004930">
    <property type="term" value="F:G protein-coupled receptor activity"/>
    <property type="evidence" value="ECO:0007669"/>
    <property type="project" value="UniProtKB-KW"/>
</dbReference>
<dbReference type="GO" id="GO:0016020">
    <property type="term" value="C:membrane"/>
    <property type="evidence" value="ECO:0007669"/>
    <property type="project" value="UniProtKB-SubCell"/>
</dbReference>
<dbReference type="PROSITE" id="PS50262">
    <property type="entry name" value="G_PROTEIN_RECEP_F1_2"/>
    <property type="match status" value="1"/>
</dbReference>
<evidence type="ECO:0000259" key="11">
    <source>
        <dbReference type="PROSITE" id="PS50262"/>
    </source>
</evidence>
<dbReference type="InterPro" id="IPR017452">
    <property type="entry name" value="GPCR_Rhodpsn_7TM"/>
</dbReference>
<feature type="transmembrane region" description="Helical" evidence="10">
    <location>
        <begin position="73"/>
        <end position="93"/>
    </location>
</feature>
<keyword evidence="7" id="KW-0675">Receptor</keyword>
<evidence type="ECO:0000256" key="10">
    <source>
        <dbReference type="SAM" id="Phobius"/>
    </source>
</evidence>
<keyword evidence="4 10" id="KW-1133">Transmembrane helix</keyword>
<keyword evidence="6 10" id="KW-0472">Membrane</keyword>
<dbReference type="GO" id="GO:0007601">
    <property type="term" value="P:visual perception"/>
    <property type="evidence" value="ECO:0007669"/>
    <property type="project" value="UniProtKB-KW"/>
</dbReference>
<sequence>MISSPPAVLTAVLSNSLVLLVMGVRKKKLRTFQLCLISMCVSDLLFSLCLHPMSIATALGYDAKRIFSHSGCLYFGIMALFFGTYDMVAHSLIAVLRYMNLCQPTGESISKRCLLSLLVACVLYSLVWSIGPAFNLGKYETFEVGCTMAFADQTLPGKVFVNCAFIFCLLSSFGRDPLQLRGHRAGGRQAEEGAGEAGNRRGTNRLAVELKLVRLTSVIATAYVVAWFPYAVVCLYETYGDQRLLPPDLQDPGGAVLQDGRCHQPHHLPLHVQGLQEGGRRGDCLASSFKRRTEGASLLEYPVFTSL</sequence>
<proteinExistence type="inferred from homology"/>
<evidence type="ECO:0000256" key="4">
    <source>
        <dbReference type="ARBA" id="ARBA00022989"/>
    </source>
</evidence>
<feature type="transmembrane region" description="Helical" evidence="10">
    <location>
        <begin position="114"/>
        <end position="135"/>
    </location>
</feature>
<dbReference type="AlphaFoldDB" id="A0AAV4Y6G1"/>
<keyword evidence="13" id="KW-1185">Reference proteome</keyword>